<reference evidence="2" key="2">
    <citation type="submission" date="2008-08" db="EMBL/GenBank/DDBJ databases">
        <authorList>
            <consortium name="Diatom Consortium"/>
            <person name="Grigoriev I."/>
            <person name="Grimwood J."/>
            <person name="Kuo A."/>
            <person name="Otillar R.P."/>
            <person name="Salamov A."/>
            <person name="Detter J.C."/>
            <person name="Lindquist E."/>
            <person name="Shapiro H."/>
            <person name="Lucas S."/>
            <person name="Glavina del Rio T."/>
            <person name="Pitluck S."/>
            <person name="Rokhsar D."/>
            <person name="Bowler C."/>
        </authorList>
    </citation>
    <scope>GENOME REANNOTATION</scope>
    <source>
        <strain evidence="2">CCAP 1055/1</strain>
    </source>
</reference>
<dbReference type="Proteomes" id="UP000000759">
    <property type="component" value="Chromosome 6"/>
</dbReference>
<accession>B7FWH7</accession>
<dbReference type="Gene3D" id="3.40.50.150">
    <property type="entry name" value="Vaccinia Virus protein VP39"/>
    <property type="match status" value="1"/>
</dbReference>
<dbReference type="SUPFAM" id="SSF53335">
    <property type="entry name" value="S-adenosyl-L-methionine-dependent methyltransferases"/>
    <property type="match status" value="1"/>
</dbReference>
<dbReference type="InterPro" id="IPR008884">
    <property type="entry name" value="TylF_MeTrfase"/>
</dbReference>
<organism evidence="1 2">
    <name type="scientific">Phaeodactylum tricornutum (strain CCAP 1055/1)</name>
    <dbReference type="NCBI Taxonomy" id="556484"/>
    <lineage>
        <taxon>Eukaryota</taxon>
        <taxon>Sar</taxon>
        <taxon>Stramenopiles</taxon>
        <taxon>Ochrophyta</taxon>
        <taxon>Bacillariophyta</taxon>
        <taxon>Bacillariophyceae</taxon>
        <taxon>Bacillariophycidae</taxon>
        <taxon>Naviculales</taxon>
        <taxon>Phaeodactylaceae</taxon>
        <taxon>Phaeodactylum</taxon>
    </lineage>
</organism>
<dbReference type="EMBL" id="CM000609">
    <property type="protein sequence ID" value="EEC48983.1"/>
    <property type="molecule type" value="Genomic_DNA"/>
</dbReference>
<reference evidence="1 2" key="1">
    <citation type="journal article" date="2008" name="Nature">
        <title>The Phaeodactylum genome reveals the evolutionary history of diatom genomes.</title>
        <authorList>
            <person name="Bowler C."/>
            <person name="Allen A.E."/>
            <person name="Badger J.H."/>
            <person name="Grimwood J."/>
            <person name="Jabbari K."/>
            <person name="Kuo A."/>
            <person name="Maheswari U."/>
            <person name="Martens C."/>
            <person name="Maumus F."/>
            <person name="Otillar R.P."/>
            <person name="Rayko E."/>
            <person name="Salamov A."/>
            <person name="Vandepoele K."/>
            <person name="Beszteri B."/>
            <person name="Gruber A."/>
            <person name="Heijde M."/>
            <person name="Katinka M."/>
            <person name="Mock T."/>
            <person name="Valentin K."/>
            <person name="Verret F."/>
            <person name="Berges J.A."/>
            <person name="Brownlee C."/>
            <person name="Cadoret J.P."/>
            <person name="Chiovitti A."/>
            <person name="Choi C.J."/>
            <person name="Coesel S."/>
            <person name="De Martino A."/>
            <person name="Detter J.C."/>
            <person name="Durkin C."/>
            <person name="Falciatore A."/>
            <person name="Fournet J."/>
            <person name="Haruta M."/>
            <person name="Huysman M.J."/>
            <person name="Jenkins B.D."/>
            <person name="Jiroutova K."/>
            <person name="Jorgensen R.E."/>
            <person name="Joubert Y."/>
            <person name="Kaplan A."/>
            <person name="Kroger N."/>
            <person name="Kroth P.G."/>
            <person name="La Roche J."/>
            <person name="Lindquist E."/>
            <person name="Lommer M."/>
            <person name="Martin-Jezequel V."/>
            <person name="Lopez P.J."/>
            <person name="Lucas S."/>
            <person name="Mangogna M."/>
            <person name="McGinnis K."/>
            <person name="Medlin L.K."/>
            <person name="Montsant A."/>
            <person name="Oudot-Le Secq M.P."/>
            <person name="Napoli C."/>
            <person name="Obornik M."/>
            <person name="Parker M.S."/>
            <person name="Petit J.L."/>
            <person name="Porcel B.M."/>
            <person name="Poulsen N."/>
            <person name="Robison M."/>
            <person name="Rychlewski L."/>
            <person name="Rynearson T.A."/>
            <person name="Schmutz J."/>
            <person name="Shapiro H."/>
            <person name="Siaut M."/>
            <person name="Stanley M."/>
            <person name="Sussman M.R."/>
            <person name="Taylor A.R."/>
            <person name="Vardi A."/>
            <person name="von Dassow P."/>
            <person name="Vyverman W."/>
            <person name="Willis A."/>
            <person name="Wyrwicz L.S."/>
            <person name="Rokhsar D.S."/>
            <person name="Weissenbach J."/>
            <person name="Armbrust E.V."/>
            <person name="Green B.R."/>
            <person name="Van de Peer Y."/>
            <person name="Grigoriev I.V."/>
        </authorList>
    </citation>
    <scope>NUCLEOTIDE SEQUENCE [LARGE SCALE GENOMIC DNA]</scope>
    <source>
        <strain evidence="1 2">CCAP 1055/1</strain>
    </source>
</reference>
<evidence type="ECO:0008006" key="3">
    <source>
        <dbReference type="Google" id="ProtNLM"/>
    </source>
</evidence>
<dbReference type="OrthoDB" id="198715at2759"/>
<gene>
    <name evidence="1" type="ORF">PHATRDRAFT_45110</name>
</gene>
<dbReference type="InParanoid" id="B7FWH7"/>
<sequence>MVGFQETTKKKRFSCGCNPATWSAGSVGMVRNYSLALASIMVLAISWTSMQESWQLRSSLDPPSLLPLSADRPMPIEDKRTCLLDHPASEYLQTLTKVMVGTPLGGSYHNNHRQIGQTPFPFEERLRAVGEDWPPFGYTMIGKARMQNFRNAIEEVNQNGIPGAIVELGVWRGGAMIMASALGKESGRIRDLYLFDTFAPIGTYGSKELTQYLAVPEDEVRESFRYFDLDGPFVHLEKGLFKDTLPAWKEKDIQIFVLRIDGNFYDSYQDAMYYLYEKVPVGGLVIFDDVLTHKNVMRFWQDFKNEQKLPEDLNHIDNDATWFRKEKATKIEWKHFRSPQDANKV</sequence>
<dbReference type="PaxDb" id="2850-Phatr45110"/>
<proteinExistence type="predicted"/>
<name>B7FWH7_PHATC</name>
<protein>
    <recommendedName>
        <fullName evidence="3">Macrocin O-methyltransferase</fullName>
    </recommendedName>
</protein>
<dbReference type="KEGG" id="pti:PHATRDRAFT_45110"/>
<dbReference type="eggNOG" id="ENOG502S4R8">
    <property type="taxonomic scope" value="Eukaryota"/>
</dbReference>
<dbReference type="AlphaFoldDB" id="B7FWH7"/>
<dbReference type="PANTHER" id="PTHR40036:SF1">
    <property type="entry name" value="MACROCIN O-METHYLTRANSFERASE"/>
    <property type="match status" value="1"/>
</dbReference>
<dbReference type="InterPro" id="IPR029063">
    <property type="entry name" value="SAM-dependent_MTases_sf"/>
</dbReference>
<dbReference type="PANTHER" id="PTHR40036">
    <property type="entry name" value="MACROCIN O-METHYLTRANSFERASE"/>
    <property type="match status" value="1"/>
</dbReference>
<dbReference type="RefSeq" id="XP_002179160.1">
    <property type="nucleotide sequence ID" value="XM_002179124.1"/>
</dbReference>
<dbReference type="Pfam" id="PF05711">
    <property type="entry name" value="TylF"/>
    <property type="match status" value="1"/>
</dbReference>
<dbReference type="HOGENOM" id="CLU_795612_0_0_1"/>
<evidence type="ECO:0000313" key="1">
    <source>
        <dbReference type="EMBL" id="EEC48983.1"/>
    </source>
</evidence>
<evidence type="ECO:0000313" key="2">
    <source>
        <dbReference type="Proteomes" id="UP000000759"/>
    </source>
</evidence>
<dbReference type="GeneID" id="7200183"/>
<keyword evidence="2" id="KW-1185">Reference proteome</keyword>